<evidence type="ECO:0000313" key="1">
    <source>
        <dbReference type="EMBL" id="MDV5392155.1"/>
    </source>
</evidence>
<gene>
    <name evidence="1" type="ORF">QM089_18325</name>
</gene>
<comment type="caution">
    <text evidence="1">The sequence shown here is derived from an EMBL/GenBank/DDBJ whole genome shotgun (WGS) entry which is preliminary data.</text>
</comment>
<name>A0AAE4TPH7_9GAMM</name>
<dbReference type="EMBL" id="JASGOQ010000001">
    <property type="protein sequence ID" value="MDV5392155.1"/>
    <property type="molecule type" value="Genomic_DNA"/>
</dbReference>
<accession>A0AAE4TPH7</accession>
<sequence length="375" mass="42625">MADKKDQHLVPACYLSSFVADISDAAKHNPRLEAGVYVNSNTLDSGWKMRGINHKTFKKSYYYNLPEDNPNEPYIENFLSGIERLYRKNLQKVINRELDNEAMSFLSYFTSIQYIRVDKFITSMQNSWDQIAKWCDEVSGGNQYTSTLANVVKKQIPTIDLGGIIHSNACIIYNNTRFPFVTSDTPVVRKNVNVPDLKWVIPQAKLDHSVSDSHESSFFFFPLTPYIAYVSCDLIQTGSILEFNDDELTHIFYLNYYSISNAHKHVYSSVREPIKGEVELSKYLKNKPNGQLIKIYTDQHRLSIKGLVVSSDGNSLSFLCEPSNELSKLKLGEKVSLAEIYDSGSNIIGMRHCSVQKLDVDGGLVVLESDFKFCI</sequence>
<protein>
    <submittedName>
        <fullName evidence="1">DUF4238 domain-containing protein</fullName>
    </submittedName>
</protein>
<organism evidence="1 2">
    <name type="scientific">Shewanella xiamenensis</name>
    <dbReference type="NCBI Taxonomy" id="332186"/>
    <lineage>
        <taxon>Bacteria</taxon>
        <taxon>Pseudomonadati</taxon>
        <taxon>Pseudomonadota</taxon>
        <taxon>Gammaproteobacteria</taxon>
        <taxon>Alteromonadales</taxon>
        <taxon>Shewanellaceae</taxon>
        <taxon>Shewanella</taxon>
    </lineage>
</organism>
<dbReference type="RefSeq" id="WP_181382093.1">
    <property type="nucleotide sequence ID" value="NZ_JASGOQ010000001.1"/>
</dbReference>
<dbReference type="InterPro" id="IPR025332">
    <property type="entry name" value="DUF4238"/>
</dbReference>
<evidence type="ECO:0000313" key="2">
    <source>
        <dbReference type="Proteomes" id="UP001187859"/>
    </source>
</evidence>
<dbReference type="Pfam" id="PF14022">
    <property type="entry name" value="DUF4238"/>
    <property type="match status" value="1"/>
</dbReference>
<dbReference type="AlphaFoldDB" id="A0AAE4TPH7"/>
<proteinExistence type="predicted"/>
<dbReference type="Proteomes" id="UP001187859">
    <property type="component" value="Unassembled WGS sequence"/>
</dbReference>
<reference evidence="1" key="1">
    <citation type="submission" date="2023-05" db="EMBL/GenBank/DDBJ databases">
        <title>Colonisation of extended spectrum b-lactamase- and carbapenemase-producing bacteria on hospital surfaces from low- and middle-income countries.</title>
        <authorList>
            <person name="Nieto-Rosado M."/>
            <person name="Sands K."/>
            <person name="Iregbu K."/>
            <person name="Zahra R."/>
            <person name="Mazarati J.B."/>
            <person name="Mehtar S."/>
            <person name="Barnards-Group B."/>
            <person name="Walsh T.R."/>
        </authorList>
    </citation>
    <scope>NUCLEOTIDE SEQUENCE</scope>
    <source>
        <strain evidence="1">PP-E493</strain>
    </source>
</reference>